<dbReference type="InterPro" id="IPR007345">
    <property type="entry name" value="Polysacch_pyruvyl_Trfase"/>
</dbReference>
<evidence type="ECO:0000259" key="1">
    <source>
        <dbReference type="Pfam" id="PF04230"/>
    </source>
</evidence>
<organism evidence="2 3">
    <name type="scientific">Alitiscatomonas aceti</name>
    <dbReference type="NCBI Taxonomy" id="2981724"/>
    <lineage>
        <taxon>Bacteria</taxon>
        <taxon>Bacillati</taxon>
        <taxon>Bacillota</taxon>
        <taxon>Clostridia</taxon>
        <taxon>Lachnospirales</taxon>
        <taxon>Lachnospiraceae</taxon>
        <taxon>Alitiscatomonas</taxon>
    </lineage>
</organism>
<keyword evidence="2" id="KW-0808">Transferase</keyword>
<dbReference type="EMBL" id="JAOQJF010000004">
    <property type="protein sequence ID" value="MCU6798943.1"/>
    <property type="molecule type" value="Genomic_DNA"/>
</dbReference>
<proteinExistence type="predicted"/>
<dbReference type="Proteomes" id="UP001652395">
    <property type="component" value="Unassembled WGS sequence"/>
</dbReference>
<dbReference type="Pfam" id="PF04230">
    <property type="entry name" value="PS_pyruv_trans"/>
    <property type="match status" value="1"/>
</dbReference>
<keyword evidence="3" id="KW-1185">Reference proteome</keyword>
<protein>
    <submittedName>
        <fullName evidence="2">Polysaccharide pyruvyl transferase family protein</fullName>
    </submittedName>
</protein>
<dbReference type="RefSeq" id="WP_158357479.1">
    <property type="nucleotide sequence ID" value="NZ_JAOQJF010000004.1"/>
</dbReference>
<dbReference type="GO" id="GO:0016740">
    <property type="term" value="F:transferase activity"/>
    <property type="evidence" value="ECO:0007669"/>
    <property type="project" value="UniProtKB-KW"/>
</dbReference>
<comment type="caution">
    <text evidence="2">The sequence shown here is derived from an EMBL/GenBank/DDBJ whole genome shotgun (WGS) entry which is preliminary data.</text>
</comment>
<evidence type="ECO:0000313" key="3">
    <source>
        <dbReference type="Proteomes" id="UP001652395"/>
    </source>
</evidence>
<feature type="domain" description="Polysaccharide pyruvyl transferase" evidence="1">
    <location>
        <begin position="13"/>
        <end position="295"/>
    </location>
</feature>
<evidence type="ECO:0000313" key="2">
    <source>
        <dbReference type="EMBL" id="MCU6798943.1"/>
    </source>
</evidence>
<gene>
    <name evidence="2" type="ORF">OCV69_03165</name>
</gene>
<accession>A0ABT2UWB4</accession>
<name>A0ABT2UWB4_9FIRM</name>
<sequence>MKIGILTYYGVHNHGAVLQANALKMVLESKGHECGFLKFERSYSNISQKQASKYKIGINSIGFYLRYLMDKGPGNVLYNLKKKKTLARFRSDKLPIFGEYQDFNGDLVVIGSDEVFSLEIGINPFLYGNGLKSKHVFSYAGCFGPTTYHEVVRQNKTDIIARGLKKMEAVSVRDENSWRIVKKTANIDSTLVCDPVILYGYEKEMNQFIPSIKEYILIYAYDKNMNDPSEYGYIKKYAEKHSFKVVSVGYYHKWCKNINASPEELLGWIKHASMVVTDTFHGTVMSIICNTPVVVKLRGNQNKLEFLLSEYGLLNRAIEDFSALEKIVDVPEDFTYINQVISERRVASMEFIEDALEKCQ</sequence>
<reference evidence="2 3" key="1">
    <citation type="journal article" date="2021" name="ISME Commun">
        <title>Automated analysis of genomic sequences facilitates high-throughput and comprehensive description of bacteria.</title>
        <authorList>
            <person name="Hitch T.C.A."/>
        </authorList>
    </citation>
    <scope>NUCLEOTIDE SEQUENCE [LARGE SCALE GENOMIC DNA]</scope>
    <source>
        <strain evidence="3">f_CCE</strain>
    </source>
</reference>